<dbReference type="InterPro" id="IPR036423">
    <property type="entry name" value="SOD-like_Cu/Zn_dom_sf"/>
</dbReference>
<name>A0ABY1KMX2_9FLAO</name>
<feature type="signal peptide" evidence="2">
    <location>
        <begin position="1"/>
        <end position="21"/>
    </location>
</feature>
<evidence type="ECO:0000313" key="4">
    <source>
        <dbReference type="Proteomes" id="UP000185728"/>
    </source>
</evidence>
<evidence type="ECO:0000256" key="2">
    <source>
        <dbReference type="SAM" id="SignalP"/>
    </source>
</evidence>
<reference evidence="3 4" key="1">
    <citation type="submission" date="2017-01" db="EMBL/GenBank/DDBJ databases">
        <authorList>
            <person name="Varghese N."/>
            <person name="Submissions S."/>
        </authorList>
    </citation>
    <scope>NUCLEOTIDE SEQUENCE [LARGE SCALE GENOMIC DNA]</scope>
    <source>
        <strain evidence="3 4">DSM 2061</strain>
    </source>
</reference>
<organism evidence="3 4">
    <name type="scientific">Zobellia uliginosa</name>
    <dbReference type="NCBI Taxonomy" id="143224"/>
    <lineage>
        <taxon>Bacteria</taxon>
        <taxon>Pseudomonadati</taxon>
        <taxon>Bacteroidota</taxon>
        <taxon>Flavobacteriia</taxon>
        <taxon>Flavobacteriales</taxon>
        <taxon>Flavobacteriaceae</taxon>
        <taxon>Zobellia</taxon>
    </lineage>
</organism>
<dbReference type="RefSeq" id="WP_076453188.1">
    <property type="nucleotide sequence ID" value="NZ_FTOB01000001.1"/>
</dbReference>
<sequence>MKKYISLLSLFVIVVLSVACNNDDDHEEALRSTVYQLEATEGFNVTGTVTFTEGDDGTTNVLVKLVDSNTDEHPAYIRYSSGDEKDNIAITLKKCTCSVGETVVSKLDNGEPIDYDGLLQLDAYVSIHQSLDDMETIVSTVKIGMEH</sequence>
<evidence type="ECO:0008006" key="5">
    <source>
        <dbReference type="Google" id="ProtNLM"/>
    </source>
</evidence>
<evidence type="ECO:0000313" key="3">
    <source>
        <dbReference type="EMBL" id="SIS38576.1"/>
    </source>
</evidence>
<dbReference type="PROSITE" id="PS51257">
    <property type="entry name" value="PROKAR_LIPOPROTEIN"/>
    <property type="match status" value="1"/>
</dbReference>
<dbReference type="SUPFAM" id="SSF49329">
    <property type="entry name" value="Cu,Zn superoxide dismutase-like"/>
    <property type="match status" value="1"/>
</dbReference>
<proteinExistence type="inferred from homology"/>
<protein>
    <recommendedName>
        <fullName evidence="5">CHRD domain-containing protein</fullName>
    </recommendedName>
</protein>
<accession>A0ABY1KMX2</accession>
<comment type="similarity">
    <text evidence="1">Belongs to the Cu-Zn superoxide dismutase family.</text>
</comment>
<gene>
    <name evidence="3" type="ORF">SAMN05421766_101302</name>
</gene>
<dbReference type="EMBL" id="FTOB01000001">
    <property type="protein sequence ID" value="SIS38576.1"/>
    <property type="molecule type" value="Genomic_DNA"/>
</dbReference>
<dbReference type="Proteomes" id="UP000185728">
    <property type="component" value="Unassembled WGS sequence"/>
</dbReference>
<keyword evidence="2" id="KW-0732">Signal</keyword>
<comment type="caution">
    <text evidence="3">The sequence shown here is derived from an EMBL/GenBank/DDBJ whole genome shotgun (WGS) entry which is preliminary data.</text>
</comment>
<keyword evidence="4" id="KW-1185">Reference proteome</keyword>
<feature type="chain" id="PRO_5045620797" description="CHRD domain-containing protein" evidence="2">
    <location>
        <begin position="22"/>
        <end position="147"/>
    </location>
</feature>
<evidence type="ECO:0000256" key="1">
    <source>
        <dbReference type="ARBA" id="ARBA00010457"/>
    </source>
</evidence>